<evidence type="ECO:0000313" key="3">
    <source>
        <dbReference type="Proteomes" id="UP000024837"/>
    </source>
</evidence>
<proteinExistence type="predicted"/>
<keyword evidence="1" id="KW-0732">Signal</keyword>
<reference evidence="2 3" key="1">
    <citation type="submission" date="2013-05" db="EMBL/GenBank/DDBJ databases">
        <title>Drechslerella stenobrocha genome reveals carnivorous origination and mechanical trapping mechanism of predatory fungi.</title>
        <authorList>
            <person name="Liu X."/>
            <person name="Zhang W."/>
            <person name="Liu K."/>
        </authorList>
    </citation>
    <scope>NUCLEOTIDE SEQUENCE [LARGE SCALE GENOMIC DNA]</scope>
    <source>
        <strain evidence="2 3">248</strain>
    </source>
</reference>
<dbReference type="AlphaFoldDB" id="W7IF45"/>
<dbReference type="EMBL" id="KI966408">
    <property type="protein sequence ID" value="EWC47690.1"/>
    <property type="molecule type" value="Genomic_DNA"/>
</dbReference>
<sequence>MKISTILVATAAVTGVQALWEGKNPTDILNKIRAAKDYARWPIVVSCDRSTVSGTGWERTPARIARGAFNSVNCDITWCNPDNGRCKFELLGDGGDRNWQQANWWRDGKKLCYPKPCNQM</sequence>
<evidence type="ECO:0000313" key="2">
    <source>
        <dbReference type="EMBL" id="EWC47690.1"/>
    </source>
</evidence>
<gene>
    <name evidence="2" type="ORF">DRE_02890</name>
</gene>
<protein>
    <submittedName>
        <fullName evidence="2">Uncharacterized protein</fullName>
    </submittedName>
</protein>
<feature type="signal peptide" evidence="1">
    <location>
        <begin position="1"/>
        <end position="18"/>
    </location>
</feature>
<organism evidence="2 3">
    <name type="scientific">Drechslerella stenobrocha 248</name>
    <dbReference type="NCBI Taxonomy" id="1043628"/>
    <lineage>
        <taxon>Eukaryota</taxon>
        <taxon>Fungi</taxon>
        <taxon>Dikarya</taxon>
        <taxon>Ascomycota</taxon>
        <taxon>Pezizomycotina</taxon>
        <taxon>Orbiliomycetes</taxon>
        <taxon>Orbiliales</taxon>
        <taxon>Orbiliaceae</taxon>
        <taxon>Drechslerella</taxon>
    </lineage>
</organism>
<name>W7IF45_9PEZI</name>
<dbReference type="Proteomes" id="UP000024837">
    <property type="component" value="Unassembled WGS sequence"/>
</dbReference>
<keyword evidence="3" id="KW-1185">Reference proteome</keyword>
<dbReference type="OrthoDB" id="5287756at2759"/>
<feature type="chain" id="PRO_5004895981" evidence="1">
    <location>
        <begin position="19"/>
        <end position="120"/>
    </location>
</feature>
<dbReference type="HOGENOM" id="CLU_2049659_0_0_1"/>
<evidence type="ECO:0000256" key="1">
    <source>
        <dbReference type="SAM" id="SignalP"/>
    </source>
</evidence>
<accession>W7IF45</accession>